<accession>A0A2Z5FYW6</accession>
<protein>
    <recommendedName>
        <fullName evidence="3">VapC45 PIN like domain-containing protein</fullName>
    </recommendedName>
</protein>
<keyword evidence="2" id="KW-1185">Reference proteome</keyword>
<proteinExistence type="predicted"/>
<evidence type="ECO:0000313" key="1">
    <source>
        <dbReference type="EMBL" id="AXC12038.1"/>
    </source>
</evidence>
<name>A0A2Z5FYW6_9BACT</name>
<dbReference type="OrthoDB" id="8085537at2"/>
<dbReference type="RefSeq" id="WP_114207363.1">
    <property type="nucleotide sequence ID" value="NZ_CP030840.1"/>
</dbReference>
<evidence type="ECO:0008006" key="3">
    <source>
        <dbReference type="Google" id="ProtNLM"/>
    </source>
</evidence>
<dbReference type="KEGG" id="abas:ACPOL_2725"/>
<dbReference type="EMBL" id="CP030840">
    <property type="protein sequence ID" value="AXC12038.1"/>
    <property type="molecule type" value="Genomic_DNA"/>
</dbReference>
<organism evidence="1 2">
    <name type="scientific">Acidisarcina polymorpha</name>
    <dbReference type="NCBI Taxonomy" id="2211140"/>
    <lineage>
        <taxon>Bacteria</taxon>
        <taxon>Pseudomonadati</taxon>
        <taxon>Acidobacteriota</taxon>
        <taxon>Terriglobia</taxon>
        <taxon>Terriglobales</taxon>
        <taxon>Acidobacteriaceae</taxon>
        <taxon>Acidisarcina</taxon>
    </lineage>
</organism>
<sequence>MKVLFDHNVPKKLRVLLPGHVITTSRELRRDALQNGDLLAAAEANGFECVGDGGIRTSHISKI</sequence>
<gene>
    <name evidence="1" type="ORF">ACPOL_2725</name>
</gene>
<reference evidence="1 2" key="1">
    <citation type="journal article" date="2018" name="Front. Microbiol.">
        <title>Hydrolytic Capabilities as a Key to Environmental Success: Chitinolytic and Cellulolytic Acidobacteria From Acidic Sub-arctic Soils and Boreal Peatlands.</title>
        <authorList>
            <person name="Belova S.E."/>
            <person name="Ravin N.V."/>
            <person name="Pankratov T.A."/>
            <person name="Rakitin A.L."/>
            <person name="Ivanova A.A."/>
            <person name="Beletsky A.V."/>
            <person name="Mardanov A.V."/>
            <person name="Sinninghe Damste J.S."/>
            <person name="Dedysh S.N."/>
        </authorList>
    </citation>
    <scope>NUCLEOTIDE SEQUENCE [LARGE SCALE GENOMIC DNA]</scope>
    <source>
        <strain evidence="1 2">SBC82</strain>
    </source>
</reference>
<dbReference type="AlphaFoldDB" id="A0A2Z5FYW6"/>
<dbReference type="Proteomes" id="UP000253606">
    <property type="component" value="Chromosome"/>
</dbReference>
<evidence type="ECO:0000313" key="2">
    <source>
        <dbReference type="Proteomes" id="UP000253606"/>
    </source>
</evidence>